<feature type="transmembrane region" description="Helical" evidence="7">
    <location>
        <begin position="305"/>
        <end position="325"/>
    </location>
</feature>
<accession>A0A0D0DLY5</accession>
<keyword evidence="3 7" id="KW-0812">Transmembrane</keyword>
<evidence type="ECO:0000256" key="2">
    <source>
        <dbReference type="ARBA" id="ARBA00022448"/>
    </source>
</evidence>
<feature type="transmembrane region" description="Helical" evidence="7">
    <location>
        <begin position="235"/>
        <end position="254"/>
    </location>
</feature>
<evidence type="ECO:0000256" key="3">
    <source>
        <dbReference type="ARBA" id="ARBA00022692"/>
    </source>
</evidence>
<dbReference type="CDD" id="cd17502">
    <property type="entry name" value="MFS_Azr1_MDR_like"/>
    <property type="match status" value="1"/>
</dbReference>
<dbReference type="STRING" id="930991.A0A0D0DLY5"/>
<evidence type="ECO:0000313" key="9">
    <source>
        <dbReference type="EMBL" id="KIK92448.1"/>
    </source>
</evidence>
<feature type="transmembrane region" description="Helical" evidence="7">
    <location>
        <begin position="134"/>
        <end position="159"/>
    </location>
</feature>
<evidence type="ECO:0000259" key="8">
    <source>
        <dbReference type="PROSITE" id="PS50850"/>
    </source>
</evidence>
<keyword evidence="4 7" id="KW-1133">Transmembrane helix</keyword>
<keyword evidence="10" id="KW-1185">Reference proteome</keyword>
<dbReference type="Proteomes" id="UP000054538">
    <property type="component" value="Unassembled WGS sequence"/>
</dbReference>
<evidence type="ECO:0000256" key="4">
    <source>
        <dbReference type="ARBA" id="ARBA00022989"/>
    </source>
</evidence>
<evidence type="ECO:0000256" key="5">
    <source>
        <dbReference type="ARBA" id="ARBA00023136"/>
    </source>
</evidence>
<dbReference type="InterPro" id="IPR011701">
    <property type="entry name" value="MFS"/>
</dbReference>
<keyword evidence="2" id="KW-0813">Transport</keyword>
<evidence type="ECO:0000256" key="6">
    <source>
        <dbReference type="SAM" id="MobiDB-lite"/>
    </source>
</evidence>
<dbReference type="Gene3D" id="1.20.1250.20">
    <property type="entry name" value="MFS general substrate transporter like domains"/>
    <property type="match status" value="1"/>
</dbReference>
<dbReference type="HOGENOM" id="CLU_000960_22_3_1"/>
<dbReference type="EMBL" id="KN825279">
    <property type="protein sequence ID" value="KIK92448.1"/>
    <property type="molecule type" value="Genomic_DNA"/>
</dbReference>
<dbReference type="GO" id="GO:0012505">
    <property type="term" value="C:endomembrane system"/>
    <property type="evidence" value="ECO:0007669"/>
    <property type="project" value="UniProtKB-SubCell"/>
</dbReference>
<keyword evidence="5 7" id="KW-0472">Membrane</keyword>
<proteinExistence type="predicted"/>
<dbReference type="GO" id="GO:0005886">
    <property type="term" value="C:plasma membrane"/>
    <property type="evidence" value="ECO:0007669"/>
    <property type="project" value="TreeGrafter"/>
</dbReference>
<feature type="domain" description="Major facilitator superfamily (MFS) profile" evidence="8">
    <location>
        <begin position="41"/>
        <end position="530"/>
    </location>
</feature>
<dbReference type="PROSITE" id="PS50850">
    <property type="entry name" value="MFS"/>
    <property type="match status" value="1"/>
</dbReference>
<feature type="transmembrane region" description="Helical" evidence="7">
    <location>
        <begin position="49"/>
        <end position="67"/>
    </location>
</feature>
<reference evidence="10" key="2">
    <citation type="submission" date="2015-01" db="EMBL/GenBank/DDBJ databases">
        <title>Evolutionary Origins and Diversification of the Mycorrhizal Mutualists.</title>
        <authorList>
            <consortium name="DOE Joint Genome Institute"/>
            <consortium name="Mycorrhizal Genomics Consortium"/>
            <person name="Kohler A."/>
            <person name="Kuo A."/>
            <person name="Nagy L.G."/>
            <person name="Floudas D."/>
            <person name="Copeland A."/>
            <person name="Barry K.W."/>
            <person name="Cichocki N."/>
            <person name="Veneault-Fourrey C."/>
            <person name="LaButti K."/>
            <person name="Lindquist E.A."/>
            <person name="Lipzen A."/>
            <person name="Lundell T."/>
            <person name="Morin E."/>
            <person name="Murat C."/>
            <person name="Riley R."/>
            <person name="Ohm R."/>
            <person name="Sun H."/>
            <person name="Tunlid A."/>
            <person name="Henrissat B."/>
            <person name="Grigoriev I.V."/>
            <person name="Hibbett D.S."/>
            <person name="Martin F."/>
        </authorList>
    </citation>
    <scope>NUCLEOTIDE SEQUENCE [LARGE SCALE GENOMIC DNA]</scope>
    <source>
        <strain evidence="10">Ve08.2h10</strain>
    </source>
</reference>
<dbReference type="GO" id="GO:0000329">
    <property type="term" value="C:fungal-type vacuole membrane"/>
    <property type="evidence" value="ECO:0007669"/>
    <property type="project" value="TreeGrafter"/>
</dbReference>
<feature type="region of interest" description="Disordered" evidence="6">
    <location>
        <begin position="532"/>
        <end position="559"/>
    </location>
</feature>
<feature type="transmembrane region" description="Helical" evidence="7">
    <location>
        <begin position="370"/>
        <end position="389"/>
    </location>
</feature>
<sequence length="559" mass="60589">MARERDPLLSSKKRIASCASPTNVRTSSNNSSVDPKLGPLEITESCRRCILMGLWCATLLSVILPSISSEFNASNQASWLGTSYLLAICTFTPLYGRLSDVMGRRYANQLAVSVAAIGTLLCGCSRSMNMLIFARFLAGIGGGGLSSTCSIIMSDMYSIRSRGLTQGVGNVLSGLGLSLGVPIGGLVSQWFGWRWAFWMQMPLFAASLVLTAINLNYETPGKAKSVKDVLKRIDYGGMITLLISVGSCLVFLSMKYNEQRKWNDPMVFVTLGMACTSFVLFLLVELLFAREPLLAPSLLRQKVPILVGTSSFFVAMCNFSVTYFLPTWFQTVAMTSAATAGMHLAPNSIAMSAGSLFAGWMMHRTGRYKLLNSTFGIFPFVGIVLITLLREDSPSWQQWFSIIPLGFGNAIVFQTVFIALLVHLPRGQMAVGTGFGQLFRGLGQVGGVAISSAVFQYKLDTELNRNIVGPHAEEIIRLIRHSTLVVPDLPPDLQRAAKDAYATSLHAVFMLAACSTLVAYVARIPIPETTLEGTCTKDKRSDQAGSGPREAPPDGADEV</sequence>
<organism evidence="9 10">
    <name type="scientific">Paxillus rubicundulus Ve08.2h10</name>
    <dbReference type="NCBI Taxonomy" id="930991"/>
    <lineage>
        <taxon>Eukaryota</taxon>
        <taxon>Fungi</taxon>
        <taxon>Dikarya</taxon>
        <taxon>Basidiomycota</taxon>
        <taxon>Agaricomycotina</taxon>
        <taxon>Agaricomycetes</taxon>
        <taxon>Agaricomycetidae</taxon>
        <taxon>Boletales</taxon>
        <taxon>Paxilineae</taxon>
        <taxon>Paxillaceae</taxon>
        <taxon>Paxillus</taxon>
    </lineage>
</organism>
<protein>
    <recommendedName>
        <fullName evidence="8">Major facilitator superfamily (MFS) profile domain-containing protein</fullName>
    </recommendedName>
</protein>
<reference evidence="9 10" key="1">
    <citation type="submission" date="2014-04" db="EMBL/GenBank/DDBJ databases">
        <authorList>
            <consortium name="DOE Joint Genome Institute"/>
            <person name="Kuo A."/>
            <person name="Kohler A."/>
            <person name="Jargeat P."/>
            <person name="Nagy L.G."/>
            <person name="Floudas D."/>
            <person name="Copeland A."/>
            <person name="Barry K.W."/>
            <person name="Cichocki N."/>
            <person name="Veneault-Fourrey C."/>
            <person name="LaButti K."/>
            <person name="Lindquist E.A."/>
            <person name="Lipzen A."/>
            <person name="Lundell T."/>
            <person name="Morin E."/>
            <person name="Murat C."/>
            <person name="Sun H."/>
            <person name="Tunlid A."/>
            <person name="Henrissat B."/>
            <person name="Grigoriev I.V."/>
            <person name="Hibbett D.S."/>
            <person name="Martin F."/>
            <person name="Nordberg H.P."/>
            <person name="Cantor M.N."/>
            <person name="Hua S.X."/>
        </authorList>
    </citation>
    <scope>NUCLEOTIDE SEQUENCE [LARGE SCALE GENOMIC DNA]</scope>
    <source>
        <strain evidence="9 10">Ve08.2h10</strain>
    </source>
</reference>
<feature type="transmembrane region" description="Helical" evidence="7">
    <location>
        <begin position="500"/>
        <end position="522"/>
    </location>
</feature>
<comment type="subcellular location">
    <subcellularLocation>
        <location evidence="1">Endomembrane system</location>
        <topology evidence="1">Multi-pass membrane protein</topology>
    </subcellularLocation>
</comment>
<evidence type="ECO:0000256" key="7">
    <source>
        <dbReference type="SAM" id="Phobius"/>
    </source>
</evidence>
<evidence type="ECO:0000256" key="1">
    <source>
        <dbReference type="ARBA" id="ARBA00004127"/>
    </source>
</evidence>
<feature type="transmembrane region" description="Helical" evidence="7">
    <location>
        <begin position="401"/>
        <end position="422"/>
    </location>
</feature>
<name>A0A0D0DLY5_9AGAM</name>
<dbReference type="SUPFAM" id="SSF103473">
    <property type="entry name" value="MFS general substrate transporter"/>
    <property type="match status" value="1"/>
</dbReference>
<dbReference type="InterPro" id="IPR020846">
    <property type="entry name" value="MFS_dom"/>
</dbReference>
<evidence type="ECO:0000313" key="10">
    <source>
        <dbReference type="Proteomes" id="UP000054538"/>
    </source>
</evidence>
<feature type="transmembrane region" description="Helical" evidence="7">
    <location>
        <begin position="197"/>
        <end position="215"/>
    </location>
</feature>
<dbReference type="InParanoid" id="A0A0D0DLY5"/>
<dbReference type="Gene3D" id="1.20.1720.10">
    <property type="entry name" value="Multidrug resistance protein D"/>
    <property type="match status" value="1"/>
</dbReference>
<feature type="transmembrane region" description="Helical" evidence="7">
    <location>
        <begin position="171"/>
        <end position="191"/>
    </location>
</feature>
<dbReference type="PANTHER" id="PTHR23501">
    <property type="entry name" value="MAJOR FACILITATOR SUPERFAMILY"/>
    <property type="match status" value="1"/>
</dbReference>
<dbReference type="PANTHER" id="PTHR23501:SF191">
    <property type="entry name" value="VACUOLAR BASIC AMINO ACID TRANSPORTER 4"/>
    <property type="match status" value="1"/>
</dbReference>
<dbReference type="GO" id="GO:0015174">
    <property type="term" value="F:basic amino acid transmembrane transporter activity"/>
    <property type="evidence" value="ECO:0007669"/>
    <property type="project" value="TreeGrafter"/>
</dbReference>
<dbReference type="InterPro" id="IPR036259">
    <property type="entry name" value="MFS_trans_sf"/>
</dbReference>
<dbReference type="AlphaFoldDB" id="A0A0D0DLY5"/>
<gene>
    <name evidence="9" type="ORF">PAXRUDRAFT_792966</name>
</gene>
<feature type="transmembrane region" description="Helical" evidence="7">
    <location>
        <begin position="266"/>
        <end position="284"/>
    </location>
</feature>
<feature type="transmembrane region" description="Helical" evidence="7">
    <location>
        <begin position="79"/>
        <end position="98"/>
    </location>
</feature>
<dbReference type="Pfam" id="PF07690">
    <property type="entry name" value="MFS_1"/>
    <property type="match status" value="1"/>
</dbReference>
<dbReference type="OrthoDB" id="3437016at2759"/>